<keyword evidence="2" id="KW-1185">Reference proteome</keyword>
<evidence type="ECO:0008006" key="3">
    <source>
        <dbReference type="Google" id="ProtNLM"/>
    </source>
</evidence>
<dbReference type="OrthoDB" id="10529561at2759"/>
<accession>A0A4V1J221</accession>
<sequence length="176" mass="19899">MYYLERRDYHSAASTLYRFFDYDNWKLGSWYAIAALNVALCQTDGRAMLNKAGALEVALGHQLHHQVTAYIGGMPATLLGFSLSICLTLDRMGLGEMAAEMARDIAVETRSSDDHAILATAGELLERAQEVFTELDERDMLNEALYLQCATFHARGMFEERNRIARRLQQLADAHY</sequence>
<gene>
    <name evidence="1" type="ORF">SYNPS1DRAFT_21338</name>
</gene>
<evidence type="ECO:0000313" key="1">
    <source>
        <dbReference type="EMBL" id="RKP27039.1"/>
    </source>
</evidence>
<dbReference type="Proteomes" id="UP000278143">
    <property type="component" value="Unassembled WGS sequence"/>
</dbReference>
<organism evidence="1 2">
    <name type="scientific">Syncephalis pseudoplumigaleata</name>
    <dbReference type="NCBI Taxonomy" id="1712513"/>
    <lineage>
        <taxon>Eukaryota</taxon>
        <taxon>Fungi</taxon>
        <taxon>Fungi incertae sedis</taxon>
        <taxon>Zoopagomycota</taxon>
        <taxon>Zoopagomycotina</taxon>
        <taxon>Zoopagomycetes</taxon>
        <taxon>Zoopagales</taxon>
        <taxon>Piptocephalidaceae</taxon>
        <taxon>Syncephalis</taxon>
    </lineage>
</organism>
<protein>
    <recommendedName>
        <fullName evidence="3">Anaphase-promoting complex subunit 5</fullName>
    </recommendedName>
</protein>
<evidence type="ECO:0000313" key="2">
    <source>
        <dbReference type="Proteomes" id="UP000278143"/>
    </source>
</evidence>
<name>A0A4V1J221_9FUNG</name>
<dbReference type="AlphaFoldDB" id="A0A4V1J221"/>
<reference evidence="2" key="1">
    <citation type="journal article" date="2018" name="Nat. Microbiol.">
        <title>Leveraging single-cell genomics to expand the fungal tree of life.</title>
        <authorList>
            <person name="Ahrendt S.R."/>
            <person name="Quandt C.A."/>
            <person name="Ciobanu D."/>
            <person name="Clum A."/>
            <person name="Salamov A."/>
            <person name="Andreopoulos B."/>
            <person name="Cheng J.F."/>
            <person name="Woyke T."/>
            <person name="Pelin A."/>
            <person name="Henrissat B."/>
            <person name="Reynolds N.K."/>
            <person name="Benny G.L."/>
            <person name="Smith M.E."/>
            <person name="James T.Y."/>
            <person name="Grigoriev I.V."/>
        </authorList>
    </citation>
    <scope>NUCLEOTIDE SEQUENCE [LARGE SCALE GENOMIC DNA]</scope>
    <source>
        <strain evidence="2">Benny S71-1</strain>
    </source>
</reference>
<proteinExistence type="predicted"/>
<dbReference type="EMBL" id="KZ989283">
    <property type="protein sequence ID" value="RKP27039.1"/>
    <property type="molecule type" value="Genomic_DNA"/>
</dbReference>